<dbReference type="AlphaFoldDB" id="A0A382YK67"/>
<gene>
    <name evidence="1" type="ORF">METZ01_LOCUS436245</name>
</gene>
<protein>
    <submittedName>
        <fullName evidence="1">Uncharacterized protein</fullName>
    </submittedName>
</protein>
<dbReference type="EMBL" id="UINC01176318">
    <property type="protein sequence ID" value="SVD83391.1"/>
    <property type="molecule type" value="Genomic_DNA"/>
</dbReference>
<proteinExistence type="predicted"/>
<feature type="non-terminal residue" evidence="1">
    <location>
        <position position="24"/>
    </location>
</feature>
<name>A0A382YK67_9ZZZZ</name>
<accession>A0A382YK67</accession>
<reference evidence="1" key="1">
    <citation type="submission" date="2018-05" db="EMBL/GenBank/DDBJ databases">
        <authorList>
            <person name="Lanie J.A."/>
            <person name="Ng W.-L."/>
            <person name="Kazmierczak K.M."/>
            <person name="Andrzejewski T.M."/>
            <person name="Davidsen T.M."/>
            <person name="Wayne K.J."/>
            <person name="Tettelin H."/>
            <person name="Glass J.I."/>
            <person name="Rusch D."/>
            <person name="Podicherti R."/>
            <person name="Tsui H.-C.T."/>
            <person name="Winkler M.E."/>
        </authorList>
    </citation>
    <scope>NUCLEOTIDE SEQUENCE</scope>
</reference>
<sequence>MQSTLRSLAVFLFVLGGFLFQSTA</sequence>
<evidence type="ECO:0000313" key="1">
    <source>
        <dbReference type="EMBL" id="SVD83391.1"/>
    </source>
</evidence>
<organism evidence="1">
    <name type="scientific">marine metagenome</name>
    <dbReference type="NCBI Taxonomy" id="408172"/>
    <lineage>
        <taxon>unclassified sequences</taxon>
        <taxon>metagenomes</taxon>
        <taxon>ecological metagenomes</taxon>
    </lineage>
</organism>